<evidence type="ECO:0000256" key="1">
    <source>
        <dbReference type="SAM" id="Phobius"/>
    </source>
</evidence>
<keyword evidence="1" id="KW-1133">Transmembrane helix</keyword>
<dbReference type="EMBL" id="WSQA01000019">
    <property type="protein sequence ID" value="MVZ64016.1"/>
    <property type="molecule type" value="Genomic_DNA"/>
</dbReference>
<gene>
    <name evidence="2" type="ORF">GQF63_18485</name>
</gene>
<evidence type="ECO:0000313" key="3">
    <source>
        <dbReference type="Proteomes" id="UP000435036"/>
    </source>
</evidence>
<accession>A0A6N8L3S6</accession>
<keyword evidence="3" id="KW-1185">Reference proteome</keyword>
<keyword evidence="1" id="KW-0472">Membrane</keyword>
<dbReference type="Proteomes" id="UP000435036">
    <property type="component" value="Unassembled WGS sequence"/>
</dbReference>
<sequence>MKKRWLIVCYVVLDAPVWACPVCDRNQPKILKGWTHAGGPNGILDYLPVIAMIILALIALYFSVKWLIKPGEKQDDHIKRTVLNNELHE</sequence>
<organism evidence="2 3">
    <name type="scientific">Sphingobacterium humi</name>
    <dbReference type="NCBI Taxonomy" id="1796905"/>
    <lineage>
        <taxon>Bacteria</taxon>
        <taxon>Pseudomonadati</taxon>
        <taxon>Bacteroidota</taxon>
        <taxon>Sphingobacteriia</taxon>
        <taxon>Sphingobacteriales</taxon>
        <taxon>Sphingobacteriaceae</taxon>
        <taxon>Sphingobacterium</taxon>
    </lineage>
</organism>
<keyword evidence="1" id="KW-0812">Transmembrane</keyword>
<evidence type="ECO:0000313" key="2">
    <source>
        <dbReference type="EMBL" id="MVZ64016.1"/>
    </source>
</evidence>
<proteinExistence type="predicted"/>
<dbReference type="RefSeq" id="WP_160370735.1">
    <property type="nucleotide sequence ID" value="NZ_WSQA01000019.1"/>
</dbReference>
<comment type="caution">
    <text evidence="2">The sequence shown here is derived from an EMBL/GenBank/DDBJ whole genome shotgun (WGS) entry which is preliminary data.</text>
</comment>
<name>A0A6N8L3S6_9SPHI</name>
<dbReference type="AlphaFoldDB" id="A0A6N8L3S6"/>
<dbReference type="OrthoDB" id="678322at2"/>
<reference evidence="2 3" key="1">
    <citation type="submission" date="2019-12" db="EMBL/GenBank/DDBJ databases">
        <authorList>
            <person name="Dong K."/>
        </authorList>
    </citation>
    <scope>NUCLEOTIDE SEQUENCE [LARGE SCALE GENOMIC DNA]</scope>
    <source>
        <strain evidence="2 3">JCM 31225</strain>
    </source>
</reference>
<feature type="transmembrane region" description="Helical" evidence="1">
    <location>
        <begin position="43"/>
        <end position="64"/>
    </location>
</feature>
<protein>
    <submittedName>
        <fullName evidence="2">Uncharacterized protein</fullName>
    </submittedName>
</protein>